<dbReference type="InterPro" id="IPR017907">
    <property type="entry name" value="Znf_RING_CS"/>
</dbReference>
<feature type="domain" description="RZ-type" evidence="9">
    <location>
        <begin position="3923"/>
        <end position="3994"/>
    </location>
</feature>
<organism evidence="10 11">
    <name type="scientific">Knipowitschia caucasica</name>
    <name type="common">Caucasian dwarf goby</name>
    <name type="synonym">Pomatoschistus caucasicus</name>
    <dbReference type="NCBI Taxonomy" id="637954"/>
    <lineage>
        <taxon>Eukaryota</taxon>
        <taxon>Metazoa</taxon>
        <taxon>Chordata</taxon>
        <taxon>Craniata</taxon>
        <taxon>Vertebrata</taxon>
        <taxon>Euteleostomi</taxon>
        <taxon>Actinopterygii</taxon>
        <taxon>Neopterygii</taxon>
        <taxon>Teleostei</taxon>
        <taxon>Neoteleostei</taxon>
        <taxon>Acanthomorphata</taxon>
        <taxon>Gobiaria</taxon>
        <taxon>Gobiiformes</taxon>
        <taxon>Gobioidei</taxon>
        <taxon>Gobiidae</taxon>
        <taxon>Gobiinae</taxon>
        <taxon>Knipowitschia</taxon>
    </lineage>
</organism>
<proteinExistence type="predicted"/>
<dbReference type="InterPro" id="IPR018957">
    <property type="entry name" value="Znf_C3HC4_RING-type"/>
</dbReference>
<dbReference type="Proteomes" id="UP001497482">
    <property type="component" value="Chromosome 18"/>
</dbReference>
<dbReference type="PANTHER" id="PTHR22605">
    <property type="entry name" value="RZ-TYPE DOMAIN-CONTAINING PROTEIN"/>
    <property type="match status" value="1"/>
</dbReference>
<dbReference type="GO" id="GO:0008270">
    <property type="term" value="F:zinc ion binding"/>
    <property type="evidence" value="ECO:0007669"/>
    <property type="project" value="UniProtKB-KW"/>
</dbReference>
<dbReference type="PROSITE" id="PS50089">
    <property type="entry name" value="ZF_RING_2"/>
    <property type="match status" value="2"/>
</dbReference>
<dbReference type="PANTHER" id="PTHR22605:SF18">
    <property type="entry name" value="E3 UBIQUITIN-PROTEIN LIGASE RNF213-ALPHA"/>
    <property type="match status" value="1"/>
</dbReference>
<dbReference type="GO" id="GO:0016020">
    <property type="term" value="C:membrane"/>
    <property type="evidence" value="ECO:0007669"/>
    <property type="project" value="TreeGrafter"/>
</dbReference>
<dbReference type="GO" id="GO:0005829">
    <property type="term" value="C:cytosol"/>
    <property type="evidence" value="ECO:0007669"/>
    <property type="project" value="TreeGrafter"/>
</dbReference>
<dbReference type="GO" id="GO:2000051">
    <property type="term" value="P:negative regulation of non-canonical Wnt signaling pathway"/>
    <property type="evidence" value="ECO:0007669"/>
    <property type="project" value="TreeGrafter"/>
</dbReference>
<evidence type="ECO:0000259" key="8">
    <source>
        <dbReference type="PROSITE" id="PS50089"/>
    </source>
</evidence>
<evidence type="ECO:0000256" key="3">
    <source>
        <dbReference type="ARBA" id="ARBA00022723"/>
    </source>
</evidence>
<name>A0AAV2KEC8_KNICA</name>
<dbReference type="InterPro" id="IPR013083">
    <property type="entry name" value="Znf_RING/FYVE/PHD"/>
</dbReference>
<dbReference type="Pfam" id="PF00097">
    <property type="entry name" value="zf-C3HC4"/>
    <property type="match status" value="2"/>
</dbReference>
<feature type="domain" description="RING-type" evidence="8">
    <location>
        <begin position="500"/>
        <end position="538"/>
    </location>
</feature>
<accession>A0AAV2KEC8</accession>
<keyword evidence="11" id="KW-1185">Reference proteome</keyword>
<dbReference type="CDD" id="cd16561">
    <property type="entry name" value="RING-HC_RNF213"/>
    <property type="match status" value="2"/>
</dbReference>
<gene>
    <name evidence="10" type="ORF">KC01_LOCUS18105</name>
</gene>
<keyword evidence="3" id="KW-0479">Metal-binding</keyword>
<reference evidence="10 11" key="1">
    <citation type="submission" date="2024-04" db="EMBL/GenBank/DDBJ databases">
        <authorList>
            <person name="Waldvogel A.-M."/>
            <person name="Schoenle A."/>
        </authorList>
    </citation>
    <scope>NUCLEOTIDE SEQUENCE [LARGE SCALE GENOMIC DNA]</scope>
</reference>
<comment type="subcellular location">
    <subcellularLocation>
        <location evidence="1">Cytoplasm</location>
    </subcellularLocation>
</comment>
<dbReference type="InterPro" id="IPR046439">
    <property type="entry name" value="ZF_RZ_dom"/>
</dbReference>
<keyword evidence="6" id="KW-0391">Immunity</keyword>
<dbReference type="PROSITE" id="PS51981">
    <property type="entry name" value="ZF_RZ"/>
    <property type="match status" value="2"/>
</dbReference>
<dbReference type="GO" id="GO:0006511">
    <property type="term" value="P:ubiquitin-dependent protein catabolic process"/>
    <property type="evidence" value="ECO:0007669"/>
    <property type="project" value="TreeGrafter"/>
</dbReference>
<keyword evidence="2" id="KW-0963">Cytoplasm</keyword>
<dbReference type="FunFam" id="3.30.40.10:FF:000488">
    <property type="entry name" value="E3 ubiquitin-protein ligase RNF213"/>
    <property type="match status" value="2"/>
</dbReference>
<dbReference type="InterPro" id="IPR001841">
    <property type="entry name" value="Znf_RING"/>
</dbReference>
<evidence type="ECO:0008006" key="12">
    <source>
        <dbReference type="Google" id="ProtNLM"/>
    </source>
</evidence>
<dbReference type="PROSITE" id="PS00518">
    <property type="entry name" value="ZF_RING_1"/>
    <property type="match status" value="2"/>
</dbReference>
<dbReference type="GO" id="GO:0016887">
    <property type="term" value="F:ATP hydrolysis activity"/>
    <property type="evidence" value="ECO:0007669"/>
    <property type="project" value="InterPro"/>
</dbReference>
<dbReference type="GO" id="GO:0002040">
    <property type="term" value="P:sprouting angiogenesis"/>
    <property type="evidence" value="ECO:0007669"/>
    <property type="project" value="TreeGrafter"/>
</dbReference>
<dbReference type="GO" id="GO:0004842">
    <property type="term" value="F:ubiquitin-protein transferase activity"/>
    <property type="evidence" value="ECO:0007669"/>
    <property type="project" value="InterPro"/>
</dbReference>
<evidence type="ECO:0000256" key="5">
    <source>
        <dbReference type="ARBA" id="ARBA00022833"/>
    </source>
</evidence>
<keyword evidence="4 7" id="KW-0863">Zinc-finger</keyword>
<dbReference type="SUPFAM" id="SSF57850">
    <property type="entry name" value="RING/U-box"/>
    <property type="match status" value="2"/>
</dbReference>
<dbReference type="SMART" id="SM00184">
    <property type="entry name" value="RING"/>
    <property type="match status" value="2"/>
</dbReference>
<protein>
    <recommendedName>
        <fullName evidence="12">Ring finger protein 213</fullName>
    </recommendedName>
</protein>
<dbReference type="GO" id="GO:0005730">
    <property type="term" value="C:nucleolus"/>
    <property type="evidence" value="ECO:0007669"/>
    <property type="project" value="TreeGrafter"/>
</dbReference>
<keyword evidence="5" id="KW-0862">Zinc</keyword>
<evidence type="ECO:0000313" key="10">
    <source>
        <dbReference type="EMBL" id="CAL1588286.1"/>
    </source>
</evidence>
<dbReference type="GO" id="GO:0002376">
    <property type="term" value="P:immune system process"/>
    <property type="evidence" value="ECO:0007669"/>
    <property type="project" value="UniProtKB-KW"/>
</dbReference>
<dbReference type="EMBL" id="OZ035840">
    <property type="protein sequence ID" value="CAL1588286.1"/>
    <property type="molecule type" value="Genomic_DNA"/>
</dbReference>
<evidence type="ECO:0000256" key="6">
    <source>
        <dbReference type="ARBA" id="ARBA00022859"/>
    </source>
</evidence>
<dbReference type="Gene3D" id="3.30.40.10">
    <property type="entry name" value="Zinc/RING finger domain, C3HC4 (zinc finger)"/>
    <property type="match status" value="2"/>
</dbReference>
<evidence type="ECO:0000259" key="9">
    <source>
        <dbReference type="PROSITE" id="PS51981"/>
    </source>
</evidence>
<evidence type="ECO:0000256" key="4">
    <source>
        <dbReference type="ARBA" id="ARBA00022771"/>
    </source>
</evidence>
<feature type="domain" description="RING-type" evidence="8">
    <location>
        <begin position="3450"/>
        <end position="3488"/>
    </location>
</feature>
<feature type="domain" description="RZ-type" evidence="9">
    <location>
        <begin position="973"/>
        <end position="1044"/>
    </location>
</feature>
<evidence type="ECO:0000256" key="2">
    <source>
        <dbReference type="ARBA" id="ARBA00022490"/>
    </source>
</evidence>
<dbReference type="Pfam" id="PF20173">
    <property type="entry name" value="ZnF_RZ-type"/>
    <property type="match status" value="2"/>
</dbReference>
<sequence length="4631" mass="528015">MTISQLFENNRNQPEALEVNDDIYVETEKKNTDSEKNENRFCVLDTTTLLRSCVQRAVGMLRDQMETGFRSTLRVEILLTLLDDDDDEIKEEFSCIVKRHLHTLLATHVDSTIWSNNWVMREASNIDALQEGGTFRNTLWNRIQAVVIPMLAHLVAISDRDQNLNLLLDKNCGLPLKKLWLDIFGNDKLLQINSESRTVLVQNYITPKMRVGCSMPFSWRIRDYLEDMWVHALQNEGQTQLQFDDFFWNTPLGRFIGKEDQETQTEFYHRYLQDYISLTMNVSCEEEMQLLSAALNSCVNELKIKLEATDRPTSLSWIHAAHEFKNRLQNLSRIICIKPQVTGDLLRNPSSRDGPEMILDVYAAFACVENLEPTALDTDDQRQTWLRQVHQLQVPIELVCAEDCVQLYGERSKAFASRVLNAWNRIFCLSLFVEHMLVGIEELDQKLVPSVLQNTQRLWQMLEKNTNMKTKDAFETVIGLLKTCKEGAVECIFRFGLPRCSVCIGDPQDPICLPCQHIYCLVCIKQWLVPGQMYCPYCMQQVNDDFAIVPSNDIRVQINTHAQFRRRCNAFFVELVSSMCFKDNSPPSSEVVSDLLSFLMHEANPALIPGAQRQRVIVTKEFSPFDESLDKSPVVRSVVLKLLLKYSFDKIEKYLKHYLHAVEESNLLDDAEKTELYSLYINCFEDSMFEKLCLEDESIFLQLLSDYPQQILCSSTVDSLQLVARVRLNLDIAAGLIIEDTTLTKSQAHNAVDAFLKSVKNLCQQSKNDWYRVYLIRKLGTQHGVAHVQNLLKFPQMSWIFPKEILEKADEAPMDFFLVCGPDYQTIRNAVAKVVMDGTMDDLDGTCERVRCVNQSRAVLLLLALYREVTTWYKQPSTNLHPKPAQIDLWMGYIGQSKVLTSPELKAFAQALVTNQLGPLTLQPALSRTQSVLIELTVHLAAVLLCGNQGILGPLKQLALTPRTMQAAFLPSMPEDKIIMAQQAMGQKLRWYLCPNGHPCTIGECGRPMERSRCVDCGADIGGINHIPAQGFMVAQLQGDRTQSGHILGDPGRRNSPDMLDTKSLSPVPFAVVRMITHMAMMFGLCNDAQMISTMIKPRVVFPGKFLFAHLTEDQRHLTKSLGKGADDAVITVHLIISSLLHPPHEHAWPVGYDNQLSTNKARNNWENKMSNIIAPLLKNMERQLKQVNALIRSDDRISASPIMKVMFGDPQLFLDSLPKNSLIHCSTVWSSREKVSLFGLTHILEQNGGKEALPFLWTFLHREAEYRLVKFLPDILTLQKHLVKKFQNITEVSGTIADFLEGQQSVSLKAWYEKHIKIVLNTWNELRVFLATNGDIKLPPSFCEKDLDRRSDFRVLLPSRRGPGLCSTALVSYLIFLQNDLLYSVDRLTGEDTSYKVSPVDLTDLHVIRYELDKDLMPLVLSNTQYSIEKGQETLHEYDLPKIQQQIVSRFLLGKPLITLNGIPTLVHRHDRNYENILKDVNEKIKQEPLQTLIQCAVGTELDSYSEVCEALSAVEIALGFLAMTGGDASMQLSCYLEDVLKMATQTPPHILKALSMCSLKHCAALWQLLGSLKSQGLLKLKRDPFEHIPEEYKQVLSVDERGLLARFFSKNSAETFLLEMHEFLVLMLNKPKATDTFKPEWGLKETLVSYMERKDMDVPPELEELFPEEICLSHNWRTLTKNTTSKIKSNRWFLVHALRLKVLARVWTHLQLPQSTWRDHSLRPVRLQQKHKHQPHLNPAKTLKSGVSRAQGLQKWNQRRKRLEDIGNLERVQQMMDQDRRALVKKMTSHVHLREIDVLVVRSWLYLISLVSDFVSSTSLETPQTASVPASLRDTLDTALDIIRQKIHQCFRGNLLPTRDTKEIEFWNNILSIKFRENIFTNVWKDKLTKDFEDRYKQATPMQQIEYYCKEIDNLSVSYPYVASSVEVCALDAVTALCQTKSEGKILERISLNWCGKFGKLISAIVEKSWPKRCGGTYCDDEEAIMRHLLTWTASKNIFQLYGGKEGVTEKLSDVASERIAIAVSSFTNVVNQVAHGNIKIGLLNILLEKKDAFLELSQINVPTEKVAKMKRLFQHRQTEVNAVYHEKQLLDILVTMSNKLEEVIKVDVAEVKERQHVNIEEMPLNSFMEVQLLDQLSSDKAAKIIMTVKKTLHLQRDFSVLKNLLQVNEEKEGVRIDQIDNDLIQAKKDLVDITETRKDCLRELGLRGNFVHWVKEALEDINELKVFVDLASISAGENDMDVDRVACFHDAVLGYSPLLYELERDADFDKFNTVVKKLWRALENDCDLPKKLRDSARHLEWLKTVKDSHGSVELSSLSLASSINQKGIYIISAQHGKKLCLDKVLELRIPEEHDAGQHIRNYSLEDLRELQNKLMLMSGKGDQGRHEVDYFTEVFDNVQRLSEAFIALYTADLRQVWHELQYDILSRPQEVDDDIEFRTFTWFKVHMVPQAPLTRVQEYLHEHYVVSEDQCSAAAAFKDRLCVGIVSSTRSGVGKSLYIKRLYQKLKHSTKKTTAMNCIRLIEPTVDEDAVFQSLLNNTETKALAVFHLDVTASVQHGLHEFLFKLLFLRYLMNSEGKVWKCNEKQLYVVEILERPKTTGRKAEKSSLIDVLPNIFCRPPKEILELELRKIDDPTIMNGEDPLMDDEEFRTNTTEAISSIKEVLCDKTVQGEGLASGSGLQIIAACNPYRKHTDEMIERLESAGLGYRVRAEETNEKLVLETQKHTMEIMDPDKKVLDEAKLVLLKCATPDSVVRLDSSELPRGESDHLAKVYNEEKHNGCLSEFILALTGKEQLGNTFFTEVTTFSRLLTASDLKSLEQNGLSAELLSVQQFDTEHSFLKKIRNFLTTGRNNCESKILIVQCDYDEASQSANLIASAKHSSINEIRKTVLENPGQRVFVYIITRLPRMIGGTSYVGFYGGPWKSVHIDDLRKSNEIISDIKLLQRMTISQLFENNRNQPEALEVNDDIYVETEKKNTDSEKNENRFCVLDTTTLLRSCVQRAVGMLRDQMETGFRSTLRVEILLTLLDDDDDEIKEEFSCIVKRHLHTLLATHVDSTIWSNNWVMREASNIDALQEGGTFRNTLWNRIQAVVIPMLAHLVAISDRDQNLNLLLDKNCGLPLKKLWLDIFGNDKLLQINSESRTVLVQNYITPKMRVGCSMPFSWRIRDYLEDMWVHALQNEGQTQLQFDDFFWNTPLGRFIGKEDQETQTEFYHRYLQDYISLTMNVSCEEEMQLLSAALNSCVNELKIKLEATDRPTSLSWIHAAYHEFKNRLQNLSRIICIKPQVTGDLLRNPSSRDGPEMILDVYAAFACVENLEPTALDTDDQRQTWLRQVHQLQVPIELVCAEDCVQLYGERSKTFASRVLNAWNRIFCLSLFVEHMLVGIEELDQKLVPSVLQNTQRLWQMLEKNTNMKTKDAFETVIGLLKTCKEGAVECIFRFGLPRCSVCIGDPQDPICLPCQHIYCLVCIKQWLVPGQMYCPYCMQQVNDDFAIVPSNDIRVQINTHAQFRRRCNAFFVELVSSMCFKDNSPPSSEVVSDLLSFLMHEANPALIPGAQRQRVIVTKEFSPFDESLDKSPVVRSVVLKLLLKYSFDKIEKYLKHYLHAVEESNLLDDAEKTELYSLYINCFEDSMFEKLCLEDESIFLQDLSADPLQILCSATVKSLQLVARVRLNLDTAAGLIIEDTTLTKSQAHNAVDAFLKSVKNLCQQSKNDWYRVYLIRKLGTQHGVAHVQNLLKVHQTSWIFPKEILEKADEAPMDLFLVCGPDYQTIRNAVAKVVMDGTMVDLDGTCERVRCVNQSRAVLLLLALYREVTTWYKQPSTNLHPKPAQINLWMGYIGQSKVLTSPELKAFAQALVTNQLGPLTLQPALSRTQSVLIELTVHLAAVLLCGNQGILGPLKQLALPPGTMQLAFLPSMPEDKITMAQQAMGQGLQWYLCPNGHPCTIGECGQPMERSRCVDCGADIGGINHIPAQGFSIAPLQGDRTQSGHILGDPGRRNSPDMLDTKSLSPVPFAVVRMITHMAMMFGLCNDAQMISTMIKPRVVDPGKFLFAHLTEDQKHLTKSLGKGADDAVITVHLIISSLLHPPHEHAWPVDYDNQLSTNKARNNWETKMSNIIAPLLKNMERQLKQVNALIRSDDRISASPIMKVMFGDPQLFLDSLPKNSLIHCSTVWSSREKVSLFGLTHILEQNGGKEALPFLWTFLHREAEYRLVKFLPDILTLQKHLVKKFQNITELSGTIADFLEGQQSVSLKAWYEKHIKIVLNTWNELRVFLATNGDIKLPPSFCEKDLDRRSDFRVLLPSRRGPGLCSTALVSYLIFLQNDLLYSVDRLTGEDTSYKVSPVDLTDLHVIRYELDKDLMPLVLSNTQYSIEKGQETLHEYDLPKIQQQIVSRFLLGKPLITLNGIPTLVHRHDRDYENILKDVNEKIKQEPLQTLIQCAVGTELDSYSEVCEALSAVEIALGFLAMTGGDASMQLSCYLEDVLKMATQTPPHILKALSMCSLKHCAALWQLLGSLKSQGLLKLKRDPFEHIPEEYKQVLSVDERGLLAGFFSKNSAETFLLEMHEFLVLMLNKPKATDTFKPEWGLKETLVSYMERKDMDVPPELEELFPEEICLSQSCALS</sequence>
<dbReference type="InterPro" id="IPR031248">
    <property type="entry name" value="RNF213"/>
</dbReference>
<evidence type="ECO:0000256" key="1">
    <source>
        <dbReference type="ARBA" id="ARBA00004496"/>
    </source>
</evidence>
<evidence type="ECO:0000313" key="11">
    <source>
        <dbReference type="Proteomes" id="UP001497482"/>
    </source>
</evidence>
<evidence type="ECO:0000256" key="7">
    <source>
        <dbReference type="PROSITE-ProRule" id="PRU00175"/>
    </source>
</evidence>